<evidence type="ECO:0000313" key="1">
    <source>
        <dbReference type="EMBL" id="KAF7833194.1"/>
    </source>
</evidence>
<comment type="caution">
    <text evidence="1">The sequence shown here is derived from an EMBL/GenBank/DDBJ whole genome shotgun (WGS) entry which is preliminary data.</text>
</comment>
<protein>
    <submittedName>
        <fullName evidence="1">Uncharacterized protein</fullName>
    </submittedName>
</protein>
<keyword evidence="2" id="KW-1185">Reference proteome</keyword>
<dbReference type="EMBL" id="JAAIUW010000005">
    <property type="protein sequence ID" value="KAF7833194.1"/>
    <property type="molecule type" value="Genomic_DNA"/>
</dbReference>
<accession>A0A834WVS9</accession>
<evidence type="ECO:0000313" key="2">
    <source>
        <dbReference type="Proteomes" id="UP000634136"/>
    </source>
</evidence>
<proteinExistence type="predicted"/>
<name>A0A834WVS9_9FABA</name>
<gene>
    <name evidence="1" type="ORF">G2W53_015527</name>
</gene>
<sequence>MRAFPLSRLKGFGIREEDLTSDRVNAIIRQRLNQL</sequence>
<dbReference type="Proteomes" id="UP000634136">
    <property type="component" value="Unassembled WGS sequence"/>
</dbReference>
<reference evidence="1" key="1">
    <citation type="submission" date="2020-09" db="EMBL/GenBank/DDBJ databases">
        <title>Genome-Enabled Discovery of Anthraquinone Biosynthesis in Senna tora.</title>
        <authorList>
            <person name="Kang S.-H."/>
            <person name="Pandey R.P."/>
            <person name="Lee C.-M."/>
            <person name="Sim J.-S."/>
            <person name="Jeong J.-T."/>
            <person name="Choi B.-S."/>
            <person name="Jung M."/>
            <person name="Ginzburg D."/>
            <person name="Zhao K."/>
            <person name="Won S.Y."/>
            <person name="Oh T.-J."/>
            <person name="Yu Y."/>
            <person name="Kim N.-H."/>
            <person name="Lee O.R."/>
            <person name="Lee T.-H."/>
            <person name="Bashyal P."/>
            <person name="Kim T.-S."/>
            <person name="Lee W.-H."/>
            <person name="Kawkins C."/>
            <person name="Kim C.-K."/>
            <person name="Kim J.S."/>
            <person name="Ahn B.O."/>
            <person name="Rhee S.Y."/>
            <person name="Sohng J.K."/>
        </authorList>
    </citation>
    <scope>NUCLEOTIDE SEQUENCE</scope>
    <source>
        <tissue evidence="1">Leaf</tissue>
    </source>
</reference>
<organism evidence="1 2">
    <name type="scientific">Senna tora</name>
    <dbReference type="NCBI Taxonomy" id="362788"/>
    <lineage>
        <taxon>Eukaryota</taxon>
        <taxon>Viridiplantae</taxon>
        <taxon>Streptophyta</taxon>
        <taxon>Embryophyta</taxon>
        <taxon>Tracheophyta</taxon>
        <taxon>Spermatophyta</taxon>
        <taxon>Magnoliopsida</taxon>
        <taxon>eudicotyledons</taxon>
        <taxon>Gunneridae</taxon>
        <taxon>Pentapetalae</taxon>
        <taxon>rosids</taxon>
        <taxon>fabids</taxon>
        <taxon>Fabales</taxon>
        <taxon>Fabaceae</taxon>
        <taxon>Caesalpinioideae</taxon>
        <taxon>Cassia clade</taxon>
        <taxon>Senna</taxon>
    </lineage>
</organism>
<dbReference type="AlphaFoldDB" id="A0A834WVS9"/>